<accession>A0ACD5VKA2</accession>
<organism evidence="1 2">
    <name type="scientific">Avena sativa</name>
    <name type="common">Oat</name>
    <dbReference type="NCBI Taxonomy" id="4498"/>
    <lineage>
        <taxon>Eukaryota</taxon>
        <taxon>Viridiplantae</taxon>
        <taxon>Streptophyta</taxon>
        <taxon>Embryophyta</taxon>
        <taxon>Tracheophyta</taxon>
        <taxon>Spermatophyta</taxon>
        <taxon>Magnoliopsida</taxon>
        <taxon>Liliopsida</taxon>
        <taxon>Poales</taxon>
        <taxon>Poaceae</taxon>
        <taxon>BOP clade</taxon>
        <taxon>Pooideae</taxon>
        <taxon>Poodae</taxon>
        <taxon>Poeae</taxon>
        <taxon>Poeae Chloroplast Group 1 (Aveneae type)</taxon>
        <taxon>Aveninae</taxon>
        <taxon>Avena</taxon>
    </lineage>
</organism>
<keyword evidence="2" id="KW-1185">Reference proteome</keyword>
<proteinExistence type="predicted"/>
<dbReference type="EnsemblPlants" id="AVESA.00010b.r2.3CG0451930.1">
    <property type="protein sequence ID" value="AVESA.00010b.r2.3CG0451930.1.CDS.1"/>
    <property type="gene ID" value="AVESA.00010b.r2.3CG0451930"/>
</dbReference>
<protein>
    <submittedName>
        <fullName evidence="1">Uncharacterized protein</fullName>
    </submittedName>
</protein>
<sequence length="508" mass="56388">MEYGLTSILLCTSLTLLLSIPLVFIMRSSRAGRKKKLPPGPPALLFIAKCLMMKGPIYQLGPILRSLHARYGPIISVCLGGRTFVFVADRHLAHTALIKGGGNFDTRPQPSEIFTLFLGGSMSASPLGAYFRLVRRNLHSQALHPSCIRLFAPARERVCQAFLASLRLGSLDAEGGTVTVRPLLARCLFDLLASMSFGVTLGQKELDEMQQMQLKISEAISRFPVLSIFQGITKRLQRKQWARDVALRGRQKELMLPLIHATRRQAQGEGLRCYADSLLELRVAEEGGRPLTDDEMVSLCSEFMIASLDTSVALLEWIMADLVNHPEVQAKLYEEVRGKPAELSEDDLRGMPYLKAVVLEGLRLRTTGHLVFPHGVQSDTELGGYMVPKGADINFLVADFGVDDTVWTAAREFRPDRFLQENEVVDITGTKEFKMLPFGAGRRMCPGYVLAILHAEYFVGSLVREFQWLPPAAHDSVDMTEELAMAINMKCPLRARIIPRPRPASAAA</sequence>
<evidence type="ECO:0000313" key="2">
    <source>
        <dbReference type="Proteomes" id="UP001732700"/>
    </source>
</evidence>
<name>A0ACD5VKA2_AVESA</name>
<evidence type="ECO:0000313" key="1">
    <source>
        <dbReference type="EnsemblPlants" id="AVESA.00010b.r2.3CG0451930.1.CDS.1"/>
    </source>
</evidence>
<reference evidence="1" key="1">
    <citation type="submission" date="2021-05" db="EMBL/GenBank/DDBJ databases">
        <authorList>
            <person name="Scholz U."/>
            <person name="Mascher M."/>
            <person name="Fiebig A."/>
        </authorList>
    </citation>
    <scope>NUCLEOTIDE SEQUENCE [LARGE SCALE GENOMIC DNA]</scope>
</reference>
<reference evidence="1" key="2">
    <citation type="submission" date="2025-09" db="UniProtKB">
        <authorList>
            <consortium name="EnsemblPlants"/>
        </authorList>
    </citation>
    <scope>IDENTIFICATION</scope>
</reference>
<dbReference type="Proteomes" id="UP001732700">
    <property type="component" value="Chromosome 3C"/>
</dbReference>